<dbReference type="PANTHER" id="PTHR34216:SF3">
    <property type="entry name" value="POLY-BETA-1,6-N-ACETYL-D-GLUCOSAMINE N-DEACETYLASE"/>
    <property type="match status" value="1"/>
</dbReference>
<dbReference type="Pfam" id="PF01522">
    <property type="entry name" value="Polysacc_deac_1"/>
    <property type="match status" value="1"/>
</dbReference>
<dbReference type="RefSeq" id="WP_126164001.1">
    <property type="nucleotide sequence ID" value="NZ_RQPJ01000021.1"/>
</dbReference>
<evidence type="ECO:0000259" key="3">
    <source>
        <dbReference type="PROSITE" id="PS51677"/>
    </source>
</evidence>
<dbReference type="PANTHER" id="PTHR34216">
    <property type="match status" value="1"/>
</dbReference>
<sequence>MIKILLTIIALNLYLHGHAQILKKNIPDKLIVLTFDDAPASHYSVVAPLLKEFGFGATFFVCEFPPNYKDSSLYMNWRQIKALDSMGFEVANHTRTHANVSKISQTAFNAELEYIEHKCDSLGIAKPINFAYPGYGLSAKSLEFLQDKEYVFARAGGSRAYDPLVDHPYLIPSWATHADNKSEILAALNQAQEGNIVVLTLHGVPDIEHPWVTTPPELFREYLQFLSDNKFKVVALKDLQTFINVDEAKRTIGADLSKSLKN</sequence>
<dbReference type="SUPFAM" id="SSF88713">
    <property type="entry name" value="Glycoside hydrolase/deacetylase"/>
    <property type="match status" value="1"/>
</dbReference>
<reference evidence="4 5" key="1">
    <citation type="submission" date="2018-11" db="EMBL/GenBank/DDBJ databases">
        <title>Arenibacter aquaticus sp.nov., a marine bacterium isolated from surface seawater in the South China Sea.</title>
        <authorList>
            <person name="Guo J."/>
            <person name="Sun J."/>
        </authorList>
    </citation>
    <scope>NUCLEOTIDE SEQUENCE [LARGE SCALE GENOMIC DNA]</scope>
    <source>
        <strain evidence="4 5">GUO666</strain>
    </source>
</reference>
<dbReference type="EMBL" id="RQPJ01000021">
    <property type="protein sequence ID" value="RTE52315.1"/>
    <property type="molecule type" value="Genomic_DNA"/>
</dbReference>
<protein>
    <submittedName>
        <fullName evidence="4">Polysaccharide deacetylase family protein</fullName>
    </submittedName>
</protein>
<dbReference type="AlphaFoldDB" id="A0A430K006"/>
<dbReference type="InterPro" id="IPR051398">
    <property type="entry name" value="Polysacch_Deacetylase"/>
</dbReference>
<organism evidence="4 5">
    <name type="scientific">Arenibacter aquaticus</name>
    <dbReference type="NCBI Taxonomy" id="2489054"/>
    <lineage>
        <taxon>Bacteria</taxon>
        <taxon>Pseudomonadati</taxon>
        <taxon>Bacteroidota</taxon>
        <taxon>Flavobacteriia</taxon>
        <taxon>Flavobacteriales</taxon>
        <taxon>Flavobacteriaceae</taxon>
        <taxon>Arenibacter</taxon>
    </lineage>
</organism>
<dbReference type="GO" id="GO:0005975">
    <property type="term" value="P:carbohydrate metabolic process"/>
    <property type="evidence" value="ECO:0007669"/>
    <property type="project" value="InterPro"/>
</dbReference>
<dbReference type="InterPro" id="IPR002509">
    <property type="entry name" value="NODB_dom"/>
</dbReference>
<gene>
    <name evidence="4" type="ORF">EHW67_19240</name>
</gene>
<dbReference type="Proteomes" id="UP000267585">
    <property type="component" value="Unassembled WGS sequence"/>
</dbReference>
<dbReference type="Gene3D" id="3.20.20.370">
    <property type="entry name" value="Glycoside hydrolase/deacetylase"/>
    <property type="match status" value="2"/>
</dbReference>
<dbReference type="OrthoDB" id="9795554at2"/>
<dbReference type="GO" id="GO:0005576">
    <property type="term" value="C:extracellular region"/>
    <property type="evidence" value="ECO:0007669"/>
    <property type="project" value="UniProtKB-SubCell"/>
</dbReference>
<accession>A0A430K006</accession>
<evidence type="ECO:0000313" key="5">
    <source>
        <dbReference type="Proteomes" id="UP000267585"/>
    </source>
</evidence>
<evidence type="ECO:0000256" key="2">
    <source>
        <dbReference type="ARBA" id="ARBA00022729"/>
    </source>
</evidence>
<dbReference type="CDD" id="cd10918">
    <property type="entry name" value="CE4_NodB_like_5s_6s"/>
    <property type="match status" value="1"/>
</dbReference>
<dbReference type="InterPro" id="IPR011330">
    <property type="entry name" value="Glyco_hydro/deAcase_b/a-brl"/>
</dbReference>
<comment type="subcellular location">
    <subcellularLocation>
        <location evidence="1">Secreted</location>
    </subcellularLocation>
</comment>
<evidence type="ECO:0000313" key="4">
    <source>
        <dbReference type="EMBL" id="RTE52315.1"/>
    </source>
</evidence>
<keyword evidence="5" id="KW-1185">Reference proteome</keyword>
<evidence type="ECO:0000256" key="1">
    <source>
        <dbReference type="ARBA" id="ARBA00004613"/>
    </source>
</evidence>
<dbReference type="PROSITE" id="PS51677">
    <property type="entry name" value="NODB"/>
    <property type="match status" value="1"/>
</dbReference>
<proteinExistence type="predicted"/>
<dbReference type="GO" id="GO:0016810">
    <property type="term" value="F:hydrolase activity, acting on carbon-nitrogen (but not peptide) bonds"/>
    <property type="evidence" value="ECO:0007669"/>
    <property type="project" value="InterPro"/>
</dbReference>
<feature type="domain" description="NodB homology" evidence="3">
    <location>
        <begin position="29"/>
        <end position="262"/>
    </location>
</feature>
<comment type="caution">
    <text evidence="4">The sequence shown here is derived from an EMBL/GenBank/DDBJ whole genome shotgun (WGS) entry which is preliminary data.</text>
</comment>
<keyword evidence="2" id="KW-0732">Signal</keyword>
<name>A0A430K006_9FLAO</name>